<feature type="transmembrane region" description="Helical" evidence="8">
    <location>
        <begin position="427"/>
        <end position="446"/>
    </location>
</feature>
<dbReference type="SUPFAM" id="SSF82714">
    <property type="entry name" value="Multidrug efflux transporter AcrB TolC docking domain, DN and DC subdomains"/>
    <property type="match status" value="2"/>
</dbReference>
<reference evidence="10" key="1">
    <citation type="journal article" date="2019" name="Int. J. Syst. Evol. Microbiol.">
        <title>The Global Catalogue of Microorganisms (GCM) 10K type strain sequencing project: providing services to taxonomists for standard genome sequencing and annotation.</title>
        <authorList>
            <consortium name="The Broad Institute Genomics Platform"/>
            <consortium name="The Broad Institute Genome Sequencing Center for Infectious Disease"/>
            <person name="Wu L."/>
            <person name="Ma J."/>
        </authorList>
    </citation>
    <scope>NUCLEOTIDE SEQUENCE [LARGE SCALE GENOMIC DNA]</scope>
    <source>
        <strain evidence="10">CGMCC 1.16026</strain>
    </source>
</reference>
<feature type="transmembrane region" description="Helical" evidence="8">
    <location>
        <begin position="331"/>
        <end position="351"/>
    </location>
</feature>
<feature type="transmembrane region" description="Helical" evidence="8">
    <location>
        <begin position="917"/>
        <end position="941"/>
    </location>
</feature>
<keyword evidence="5 8" id="KW-0812">Transmembrane</keyword>
<evidence type="ECO:0000256" key="3">
    <source>
        <dbReference type="ARBA" id="ARBA00022448"/>
    </source>
</evidence>
<accession>A0ABW1ZCF3</accession>
<dbReference type="Gene3D" id="3.30.70.1440">
    <property type="entry name" value="Multidrug efflux transporter AcrB pore domain"/>
    <property type="match status" value="1"/>
</dbReference>
<feature type="transmembrane region" description="Helical" evidence="8">
    <location>
        <begin position="962"/>
        <end position="981"/>
    </location>
</feature>
<keyword evidence="7 8" id="KW-0472">Membrane</keyword>
<sequence length="1039" mass="113362">MKGFIQALLRYRTVVFILLIAAFFAGIFGALKLDIEAYPDPSPPLVEIITQNPAWSAEEMEQQVTAPIELTLNGTPELEQVRSISIFGLSDVKLYFKFSSDLFHDRQEVLARLQTLQLPGGLQPQLSPWSPIGEIYRYQLTGPYSLNDLKSTQDWLVRRELKQVPGIIDITTFGGTTKQYQIEPDPNKLLAYGVTLPQLITAVQNSNANAGGNYMTLGEQNINVRSLGLIKSLDDMRNIVVASKNGTPVLVRDVAEVKEGYQPRLGKIGRNGQSDIVEGIVLLQKGGESMPALDGLKKKIDDLNNGSMLPPGMHINTIYDRTKLIDQTTHTVKHVIITGLVLVTLILLIMLGDLRTTIITALTIPFAVLFAFSMMVLTGHPANLISIGAIDFGILVDSSIIVLENIFRYMQQRKPGEGPEEAVQHGVAVAARPVLFSTLIILVAFIPLFTMEGVPGKIFSPMSVTYGFALFGALMFAIIFAPVLAAIFAPKVNAQQEAKKASGTAVNRFFSRHYERWLNRSLAHPKMVWTLAGGAMLAGVLVFVFAVGGEFMPPLEEGNLWIRATLPQDISFDKGAMFADEIREEIRKFPEVTQVVSQIGRPDDGTDVTTFNNVEFGVSLKPSDQWPADVHGDKDELIEQMQKAFAKYPGTVFGFSQNIQDNVEEAMSGVKGENSIKLFGDDLAQLSKLSDEMVGVMGTVQGVTDAGVFKVSGQPNLIISVNRANAARYGVAPADINAAVQAAVGGAPITQMIEGDRRFDITVRYPDAYRGTPETVSQIQLPTPDGGHVALSQVADVGVHEGSFTIYREGGRRYIPIKFSVRGRDLADTITDLQKQIADKVKMPNGYNYTWAGEFDSLRKEQARLGLVIPISLVVIFLLLYLAFQRWTDAVIVLLALPFCAVGGIFALLVTHTAFSISAAVGFTSLTGVATLTSVVFLAGLRHHQHAHPGENALREGAQHELLPVLMAGFAAGLGLLPAAVMNGIGAQAQQPLARVVVGGVVTTVLTVIFLIPEFVRFFEKREERRRQSHRATVSADTE</sequence>
<feature type="transmembrane region" description="Helical" evidence="8">
    <location>
        <begin position="527"/>
        <end position="547"/>
    </location>
</feature>
<feature type="transmembrane region" description="Helical" evidence="8">
    <location>
        <begin position="384"/>
        <end position="407"/>
    </location>
</feature>
<evidence type="ECO:0000256" key="6">
    <source>
        <dbReference type="ARBA" id="ARBA00022989"/>
    </source>
</evidence>
<dbReference type="Gene3D" id="3.30.70.1320">
    <property type="entry name" value="Multidrug efflux transporter AcrB pore domain like"/>
    <property type="match status" value="1"/>
</dbReference>
<feature type="transmembrane region" description="Helical" evidence="8">
    <location>
        <begin position="865"/>
        <end position="884"/>
    </location>
</feature>
<dbReference type="InterPro" id="IPR001036">
    <property type="entry name" value="Acrflvin-R"/>
</dbReference>
<dbReference type="PANTHER" id="PTHR32063">
    <property type="match status" value="1"/>
</dbReference>
<dbReference type="Proteomes" id="UP001596391">
    <property type="component" value="Unassembled WGS sequence"/>
</dbReference>
<evidence type="ECO:0000313" key="9">
    <source>
        <dbReference type="EMBL" id="MFC6646376.1"/>
    </source>
</evidence>
<evidence type="ECO:0000313" key="10">
    <source>
        <dbReference type="Proteomes" id="UP001596391"/>
    </source>
</evidence>
<evidence type="ECO:0000256" key="4">
    <source>
        <dbReference type="ARBA" id="ARBA00022475"/>
    </source>
</evidence>
<evidence type="ECO:0000256" key="5">
    <source>
        <dbReference type="ARBA" id="ARBA00022692"/>
    </source>
</evidence>
<comment type="caution">
    <text evidence="9">The sequence shown here is derived from an EMBL/GenBank/DDBJ whole genome shotgun (WGS) entry which is preliminary data.</text>
</comment>
<dbReference type="PANTHER" id="PTHR32063:SF12">
    <property type="entry name" value="CATION EFFLUX SYSTEM PROTEIN"/>
    <property type="match status" value="1"/>
</dbReference>
<keyword evidence="10" id="KW-1185">Reference proteome</keyword>
<keyword evidence="6 8" id="KW-1133">Transmembrane helix</keyword>
<dbReference type="InterPro" id="IPR027463">
    <property type="entry name" value="AcrB_DN_DC_subdom"/>
</dbReference>
<dbReference type="Gene3D" id="1.20.1640.10">
    <property type="entry name" value="Multidrug efflux transporter AcrB transmembrane domain"/>
    <property type="match status" value="2"/>
</dbReference>
<evidence type="ECO:0000256" key="2">
    <source>
        <dbReference type="ARBA" id="ARBA00010942"/>
    </source>
</evidence>
<dbReference type="InterPro" id="IPR004763">
    <property type="entry name" value="CusA-like"/>
</dbReference>
<gene>
    <name evidence="9" type="ORF">ACFQBQ_12435</name>
</gene>
<protein>
    <submittedName>
        <fullName evidence="9">Efflux RND transporter permease subunit</fullName>
    </submittedName>
</protein>
<dbReference type="EMBL" id="JBHSWI010000001">
    <property type="protein sequence ID" value="MFC6646376.1"/>
    <property type="molecule type" value="Genomic_DNA"/>
</dbReference>
<name>A0ABW1ZCF3_9BACT</name>
<keyword evidence="3" id="KW-0813">Transport</keyword>
<feature type="transmembrane region" description="Helical" evidence="8">
    <location>
        <begin position="466"/>
        <end position="489"/>
    </location>
</feature>
<feature type="transmembrane region" description="Helical" evidence="8">
    <location>
        <begin position="891"/>
        <end position="911"/>
    </location>
</feature>
<dbReference type="Gene3D" id="3.30.70.1430">
    <property type="entry name" value="Multidrug efflux transporter AcrB pore domain"/>
    <property type="match status" value="2"/>
</dbReference>
<feature type="transmembrane region" description="Helical" evidence="8">
    <location>
        <begin position="993"/>
        <end position="1016"/>
    </location>
</feature>
<evidence type="ECO:0000256" key="1">
    <source>
        <dbReference type="ARBA" id="ARBA00004651"/>
    </source>
</evidence>
<dbReference type="Pfam" id="PF00873">
    <property type="entry name" value="ACR_tran"/>
    <property type="match status" value="1"/>
</dbReference>
<dbReference type="RefSeq" id="WP_263370050.1">
    <property type="nucleotide sequence ID" value="NZ_JAGSYD010000001.1"/>
</dbReference>
<feature type="transmembrane region" description="Helical" evidence="8">
    <location>
        <begin position="358"/>
        <end position="378"/>
    </location>
</feature>
<dbReference type="PRINTS" id="PR00702">
    <property type="entry name" value="ACRIFLAVINRP"/>
</dbReference>
<dbReference type="SUPFAM" id="SSF82866">
    <property type="entry name" value="Multidrug efflux transporter AcrB transmembrane domain"/>
    <property type="match status" value="2"/>
</dbReference>
<organism evidence="9 10">
    <name type="scientific">Granulicella cerasi</name>
    <dbReference type="NCBI Taxonomy" id="741063"/>
    <lineage>
        <taxon>Bacteria</taxon>
        <taxon>Pseudomonadati</taxon>
        <taxon>Acidobacteriota</taxon>
        <taxon>Terriglobia</taxon>
        <taxon>Terriglobales</taxon>
        <taxon>Acidobacteriaceae</taxon>
        <taxon>Granulicella</taxon>
    </lineage>
</organism>
<comment type="similarity">
    <text evidence="2">Belongs to the resistance-nodulation-cell division (RND) (TC 2.A.6) family.</text>
</comment>
<keyword evidence="4" id="KW-1003">Cell membrane</keyword>
<proteinExistence type="inferred from homology"/>
<dbReference type="Gene3D" id="3.30.2090.10">
    <property type="entry name" value="Multidrug efflux transporter AcrB TolC docking domain, DN and DC subdomains"/>
    <property type="match status" value="2"/>
</dbReference>
<evidence type="ECO:0000256" key="8">
    <source>
        <dbReference type="SAM" id="Phobius"/>
    </source>
</evidence>
<evidence type="ECO:0000256" key="7">
    <source>
        <dbReference type="ARBA" id="ARBA00023136"/>
    </source>
</evidence>
<dbReference type="SUPFAM" id="SSF82693">
    <property type="entry name" value="Multidrug efflux transporter AcrB pore domain, PN1, PN2, PC1 and PC2 subdomains"/>
    <property type="match status" value="3"/>
</dbReference>
<comment type="subcellular location">
    <subcellularLocation>
        <location evidence="1">Cell membrane</location>
        <topology evidence="1">Multi-pass membrane protein</topology>
    </subcellularLocation>
</comment>
<dbReference type="NCBIfam" id="TIGR00914">
    <property type="entry name" value="2A0601"/>
    <property type="match status" value="1"/>
</dbReference>